<evidence type="ECO:0000313" key="8">
    <source>
        <dbReference type="EMBL" id="RKF15897.1"/>
    </source>
</evidence>
<dbReference type="EMBL" id="RAQO01000008">
    <property type="protein sequence ID" value="RKF15897.1"/>
    <property type="molecule type" value="Genomic_DNA"/>
</dbReference>
<name>A0A420E936_9ALTE</name>
<dbReference type="Pfam" id="PF04348">
    <property type="entry name" value="LppC"/>
    <property type="match status" value="1"/>
</dbReference>
<keyword evidence="5" id="KW-0564">Palmitate</keyword>
<evidence type="ECO:0000256" key="1">
    <source>
        <dbReference type="ARBA" id="ARBA00022729"/>
    </source>
</evidence>
<dbReference type="GO" id="GO:0030234">
    <property type="term" value="F:enzyme regulator activity"/>
    <property type="evidence" value="ECO:0007669"/>
    <property type="project" value="TreeGrafter"/>
</dbReference>
<dbReference type="InterPro" id="IPR011990">
    <property type="entry name" value="TPR-like_helical_dom_sf"/>
</dbReference>
<dbReference type="GO" id="GO:0031241">
    <property type="term" value="C:periplasmic side of cell outer membrane"/>
    <property type="evidence" value="ECO:0007669"/>
    <property type="project" value="TreeGrafter"/>
</dbReference>
<dbReference type="GO" id="GO:0009252">
    <property type="term" value="P:peptidoglycan biosynthetic process"/>
    <property type="evidence" value="ECO:0007669"/>
    <property type="project" value="UniProtKB-KW"/>
</dbReference>
<evidence type="ECO:0000256" key="4">
    <source>
        <dbReference type="ARBA" id="ARBA00023136"/>
    </source>
</evidence>
<evidence type="ECO:0000256" key="3">
    <source>
        <dbReference type="ARBA" id="ARBA00022984"/>
    </source>
</evidence>
<keyword evidence="9" id="KW-1185">Reference proteome</keyword>
<dbReference type="AlphaFoldDB" id="A0A420E936"/>
<dbReference type="Gene3D" id="3.40.50.2300">
    <property type="match status" value="2"/>
</dbReference>
<keyword evidence="7" id="KW-0449">Lipoprotein</keyword>
<dbReference type="Gene3D" id="1.25.40.650">
    <property type="match status" value="1"/>
</dbReference>
<keyword evidence="4" id="KW-0472">Membrane</keyword>
<comment type="caution">
    <text evidence="8">The sequence shown here is derived from an EMBL/GenBank/DDBJ whole genome shotgun (WGS) entry which is preliminary data.</text>
</comment>
<dbReference type="Gene3D" id="1.25.40.10">
    <property type="entry name" value="Tetratricopeptide repeat domain"/>
    <property type="match status" value="1"/>
</dbReference>
<keyword evidence="1" id="KW-0732">Signal</keyword>
<evidence type="ECO:0008006" key="10">
    <source>
        <dbReference type="Google" id="ProtNLM"/>
    </source>
</evidence>
<dbReference type="SUPFAM" id="SSF53822">
    <property type="entry name" value="Periplasmic binding protein-like I"/>
    <property type="match status" value="1"/>
</dbReference>
<dbReference type="PANTHER" id="PTHR38038:SF1">
    <property type="entry name" value="PENICILLIN-BINDING PROTEIN ACTIVATOR LPOA"/>
    <property type="match status" value="1"/>
</dbReference>
<dbReference type="Proteomes" id="UP000286482">
    <property type="component" value="Unassembled WGS sequence"/>
</dbReference>
<protein>
    <recommendedName>
        <fullName evidence="10">Penicillin-binding protein activator</fullName>
    </recommendedName>
</protein>
<keyword evidence="3" id="KW-0573">Peptidoglycan synthesis</keyword>
<dbReference type="InterPro" id="IPR028082">
    <property type="entry name" value="Peripla_BP_I"/>
</dbReference>
<dbReference type="InterPro" id="IPR007443">
    <property type="entry name" value="LpoA"/>
</dbReference>
<evidence type="ECO:0000256" key="2">
    <source>
        <dbReference type="ARBA" id="ARBA00022960"/>
    </source>
</evidence>
<dbReference type="PANTHER" id="PTHR38038">
    <property type="entry name" value="PENICILLIN-BINDING PROTEIN ACTIVATOR LPOA"/>
    <property type="match status" value="1"/>
</dbReference>
<keyword evidence="6" id="KW-0998">Cell outer membrane</keyword>
<reference evidence="8 9" key="1">
    <citation type="submission" date="2018-09" db="EMBL/GenBank/DDBJ databases">
        <authorList>
            <person name="Wang Z."/>
        </authorList>
    </citation>
    <scope>NUCLEOTIDE SEQUENCE [LARGE SCALE GENOMIC DNA]</scope>
    <source>
        <strain evidence="8 9">ALS 81</strain>
    </source>
</reference>
<organism evidence="8 9">
    <name type="scientific">Alginatibacterium sediminis</name>
    <dbReference type="NCBI Taxonomy" id="2164068"/>
    <lineage>
        <taxon>Bacteria</taxon>
        <taxon>Pseudomonadati</taxon>
        <taxon>Pseudomonadota</taxon>
        <taxon>Gammaproteobacteria</taxon>
        <taxon>Alteromonadales</taxon>
        <taxon>Alteromonadaceae</taxon>
        <taxon>Alginatibacterium</taxon>
    </lineage>
</organism>
<keyword evidence="2" id="KW-0133">Cell shape</keyword>
<dbReference type="CDD" id="cd06339">
    <property type="entry name" value="PBP1_YraM_LppC_lipoprotein-like"/>
    <property type="match status" value="1"/>
</dbReference>
<sequence>MANFNSLWKDAVLRSIRLIYQWPLILCLVLLLNACASNSTSSDTSSQFPGFAQPTTQSPDEYLRLAKRSKGDAAFNWQLLAAKAYIGLDQLQPAQAILESLEEQANSNQTVAGHKLVQAELLFAQNLANQSLQLLSFDPMWQLSNDYWLSYYQQRATIYQLLNNPVAEVQERVELDKRLTDASDQLANNQQIWSQLKPLNAYTLRSFQGTSDSVFNGWLEVAAIVNEPKRNPQQLFDNLAQWENDYPNHPALQFVQVDIGSAMNAQRYAPQRVAVLLPLSGRFKASANAVRDGMLAAQYDERTDAALRNSQLSFIDTEANQGPALRQAIEGATPDFIIGPLRKDQVLWLQQQQLQTPWMALNQAEHSAQNGQFYFGLSPEDEAQQAAQEIFDQSLSMPLIIAPQSTIGQRMTNAFIERWKRLSDEPYESIYYSNNKELQGAIRNLLLVDESQARVRQAQQLLGFNIGTETRSRGDTQAIYIIGNNNETKLIKPSIEVAVSPFAQLPQLFASSRSYQRGSVDDEVELQGLWISEMPWMLDHSSAFYQQYNQLWPEYNESHRRLFALGFDALLVLPNLDQMRGYTDFKIDGLSGALSVSQTGAVERELTWARYQDGELRPMDYVSPIVENDVDIDSQDLEADEAIEALNPEDEVSGIEIVPVDDSSTDGEIQSLGFEVETVE</sequence>
<accession>A0A420E936</accession>
<gene>
    <name evidence="8" type="ORF">DBZ36_16140</name>
</gene>
<evidence type="ECO:0000256" key="7">
    <source>
        <dbReference type="ARBA" id="ARBA00023288"/>
    </source>
</evidence>
<evidence type="ECO:0000256" key="5">
    <source>
        <dbReference type="ARBA" id="ARBA00023139"/>
    </source>
</evidence>
<evidence type="ECO:0000256" key="6">
    <source>
        <dbReference type="ARBA" id="ARBA00023237"/>
    </source>
</evidence>
<evidence type="ECO:0000313" key="9">
    <source>
        <dbReference type="Proteomes" id="UP000286482"/>
    </source>
</evidence>
<dbReference type="GO" id="GO:0008360">
    <property type="term" value="P:regulation of cell shape"/>
    <property type="evidence" value="ECO:0007669"/>
    <property type="project" value="UniProtKB-KW"/>
</dbReference>
<proteinExistence type="predicted"/>